<proteinExistence type="predicted"/>
<dbReference type="Proteomes" id="UP001054837">
    <property type="component" value="Unassembled WGS sequence"/>
</dbReference>
<evidence type="ECO:0000313" key="2">
    <source>
        <dbReference type="Proteomes" id="UP001054837"/>
    </source>
</evidence>
<evidence type="ECO:0000313" key="1">
    <source>
        <dbReference type="EMBL" id="GIY74639.1"/>
    </source>
</evidence>
<keyword evidence="2" id="KW-1185">Reference proteome</keyword>
<reference evidence="1 2" key="1">
    <citation type="submission" date="2021-06" db="EMBL/GenBank/DDBJ databases">
        <title>Caerostris darwini draft genome.</title>
        <authorList>
            <person name="Kono N."/>
            <person name="Arakawa K."/>
        </authorList>
    </citation>
    <scope>NUCLEOTIDE SEQUENCE [LARGE SCALE GENOMIC DNA]</scope>
</reference>
<organism evidence="1 2">
    <name type="scientific">Caerostris darwini</name>
    <dbReference type="NCBI Taxonomy" id="1538125"/>
    <lineage>
        <taxon>Eukaryota</taxon>
        <taxon>Metazoa</taxon>
        <taxon>Ecdysozoa</taxon>
        <taxon>Arthropoda</taxon>
        <taxon>Chelicerata</taxon>
        <taxon>Arachnida</taxon>
        <taxon>Araneae</taxon>
        <taxon>Araneomorphae</taxon>
        <taxon>Entelegynae</taxon>
        <taxon>Araneoidea</taxon>
        <taxon>Araneidae</taxon>
        <taxon>Caerostris</taxon>
    </lineage>
</organism>
<gene>
    <name evidence="1" type="ORF">CDAR_532651</name>
</gene>
<comment type="caution">
    <text evidence="1">The sequence shown here is derived from an EMBL/GenBank/DDBJ whole genome shotgun (WGS) entry which is preliminary data.</text>
</comment>
<protein>
    <submittedName>
        <fullName evidence="1">Uncharacterized protein</fullName>
    </submittedName>
</protein>
<accession>A0AAV4VY51</accession>
<sequence>MSNTEYEDIFSKFNFSIIDRNCQSHSIPPRGWRQWESSATQNSPFSPNIIEDARFRCDGSQSFDIAGRNSLGRLNPVTSEHFYRREAFPFQISNINHYILGSFLKNVHPNKR</sequence>
<dbReference type="EMBL" id="BPLQ01013769">
    <property type="protein sequence ID" value="GIY74639.1"/>
    <property type="molecule type" value="Genomic_DNA"/>
</dbReference>
<name>A0AAV4VY51_9ARAC</name>
<dbReference type="AlphaFoldDB" id="A0AAV4VY51"/>